<accession>A0A1Y1BZK4</accession>
<dbReference type="FunFam" id="3.30.70.360:FF:000014">
    <property type="entry name" value="N-acyl-L-amino acid amidohydrolase"/>
    <property type="match status" value="1"/>
</dbReference>
<keyword evidence="3" id="KW-0464">Manganese</keyword>
<dbReference type="AlphaFoldDB" id="A0A1Y1BZK4"/>
<dbReference type="EMBL" id="AP018113">
    <property type="protein sequence ID" value="BAX63838.1"/>
    <property type="molecule type" value="Genomic_DNA"/>
</dbReference>
<proteinExistence type="inferred from homology"/>
<feature type="binding site" evidence="3">
    <location>
        <position position="122"/>
    </location>
    <ligand>
        <name>Mn(2+)</name>
        <dbReference type="ChEBI" id="CHEBI:29035"/>
        <label>2</label>
    </ligand>
</feature>
<dbReference type="PIRSF" id="PIRSF005962">
    <property type="entry name" value="Pept_M20D_amidohydro"/>
    <property type="match status" value="1"/>
</dbReference>
<gene>
    <name evidence="5" type="ORF">BSFP_067110</name>
</gene>
<dbReference type="Proteomes" id="UP000218432">
    <property type="component" value="Chromosome 3"/>
</dbReference>
<dbReference type="Pfam" id="PF07687">
    <property type="entry name" value="M20_dimer"/>
    <property type="match status" value="1"/>
</dbReference>
<sequence>MRRQYRFESVCLVKVPRLETPVIPEASLKTHHAHWAALRRDLHAHPELRFEEHRTADVVARELEDLGYAVSRGIGGTGVVASLPGANPGRGIVLRADLDALPIQEANDFAHASCAQGVMHACGHDGHTVMLLGAARILKELRQLPGTVHFVFQPGEEGGAGARKMIDDGLFEQCPTEAVFGMHNWPGLPAGHFGLRTGPIMAAGSRFRITVTGKGAHAAQPHLGVDPVPLACSMVLQCQTIAARHKDPVDPAVISVCMFHAGTTDNVIPDSAELRGTIRTLSSALQQKLQRDVQLMCEGLARAYGAQVDVEFFQYYPATVNTPAETALCETVIRETFGDERLYRDVPPNMTSEDFGFMLEERPGAYVLIGNAPAGTAAPTLHHPKYDFNDDIIPAGVRYWVALAQYYFGTV</sequence>
<dbReference type="SUPFAM" id="SSF55031">
    <property type="entry name" value="Bacterial exopeptidase dimerisation domain"/>
    <property type="match status" value="1"/>
</dbReference>
<evidence type="ECO:0000256" key="2">
    <source>
        <dbReference type="ARBA" id="ARBA00022801"/>
    </source>
</evidence>
<evidence type="ECO:0000256" key="1">
    <source>
        <dbReference type="ARBA" id="ARBA00006153"/>
    </source>
</evidence>
<feature type="binding site" evidence="3">
    <location>
        <position position="124"/>
    </location>
    <ligand>
        <name>Mn(2+)</name>
        <dbReference type="ChEBI" id="CHEBI:29035"/>
        <label>2</label>
    </ligand>
</feature>
<organism evidence="5 6">
    <name type="scientific">Burkholderia stabilis</name>
    <dbReference type="NCBI Taxonomy" id="95485"/>
    <lineage>
        <taxon>Bacteria</taxon>
        <taxon>Pseudomonadati</taxon>
        <taxon>Pseudomonadota</taxon>
        <taxon>Betaproteobacteria</taxon>
        <taxon>Burkholderiales</taxon>
        <taxon>Burkholderiaceae</taxon>
        <taxon>Burkholderia</taxon>
        <taxon>Burkholderia cepacia complex</taxon>
    </lineage>
</organism>
<comment type="cofactor">
    <cofactor evidence="3">
        <name>Mn(2+)</name>
        <dbReference type="ChEBI" id="CHEBI:29035"/>
    </cofactor>
    <text evidence="3">The Mn(2+) ion enhances activity.</text>
</comment>
<dbReference type="NCBIfam" id="TIGR01891">
    <property type="entry name" value="amidohydrolases"/>
    <property type="match status" value="1"/>
</dbReference>
<feature type="binding site" evidence="3">
    <location>
        <position position="382"/>
    </location>
    <ligand>
        <name>Mn(2+)</name>
        <dbReference type="ChEBI" id="CHEBI:29035"/>
        <label>2</label>
    </ligand>
</feature>
<feature type="binding site" evidence="3">
    <location>
        <position position="183"/>
    </location>
    <ligand>
        <name>Mn(2+)</name>
        <dbReference type="ChEBI" id="CHEBI:29035"/>
        <label>2</label>
    </ligand>
</feature>
<protein>
    <submittedName>
        <fullName evidence="5">Amidohydrolase</fullName>
    </submittedName>
</protein>
<dbReference type="Gene3D" id="3.30.70.360">
    <property type="match status" value="1"/>
</dbReference>
<feature type="domain" description="Peptidase M20 dimerisation" evidence="4">
    <location>
        <begin position="206"/>
        <end position="298"/>
    </location>
</feature>
<evidence type="ECO:0000313" key="6">
    <source>
        <dbReference type="Proteomes" id="UP000218432"/>
    </source>
</evidence>
<dbReference type="InterPro" id="IPR002933">
    <property type="entry name" value="Peptidase_M20"/>
</dbReference>
<dbReference type="PANTHER" id="PTHR11014">
    <property type="entry name" value="PEPTIDASE M20 FAMILY MEMBER"/>
    <property type="match status" value="1"/>
</dbReference>
<reference evidence="5 6" key="1">
    <citation type="journal article" date="2017" name="Genome Announc.">
        <title>Complete Genome Sequence of Burkholderia stabilis FERMP-21014.</title>
        <authorList>
            <person name="Konishi K."/>
            <person name="Kumagai T."/>
            <person name="Sakasegawa S."/>
            <person name="Tamura T."/>
        </authorList>
    </citation>
    <scope>NUCLEOTIDE SEQUENCE [LARGE SCALE GENOMIC DNA]</scope>
    <source>
        <strain evidence="5 6">FERMP-21014</strain>
    </source>
</reference>
<dbReference type="Gene3D" id="3.40.630.10">
    <property type="entry name" value="Zn peptidases"/>
    <property type="match status" value="1"/>
</dbReference>
<dbReference type="InterPro" id="IPR017439">
    <property type="entry name" value="Amidohydrolase"/>
</dbReference>
<dbReference type="SUPFAM" id="SSF53187">
    <property type="entry name" value="Zn-dependent exopeptidases"/>
    <property type="match status" value="1"/>
</dbReference>
<dbReference type="InterPro" id="IPR011650">
    <property type="entry name" value="Peptidase_M20_dimer"/>
</dbReference>
<dbReference type="GO" id="GO:0046872">
    <property type="term" value="F:metal ion binding"/>
    <property type="evidence" value="ECO:0007669"/>
    <property type="project" value="UniProtKB-KW"/>
</dbReference>
<keyword evidence="2 5" id="KW-0378">Hydrolase</keyword>
<evidence type="ECO:0000256" key="3">
    <source>
        <dbReference type="PIRSR" id="PIRSR005962-1"/>
    </source>
</evidence>
<feature type="binding site" evidence="3">
    <location>
        <position position="157"/>
    </location>
    <ligand>
        <name>Mn(2+)</name>
        <dbReference type="ChEBI" id="CHEBI:29035"/>
        <label>2</label>
    </ligand>
</feature>
<evidence type="ECO:0000313" key="5">
    <source>
        <dbReference type="EMBL" id="BAX63838.1"/>
    </source>
</evidence>
<evidence type="ECO:0000259" key="4">
    <source>
        <dbReference type="Pfam" id="PF07687"/>
    </source>
</evidence>
<name>A0A1Y1BZK4_9BURK</name>
<dbReference type="PANTHER" id="PTHR11014:SF63">
    <property type="entry name" value="METALLOPEPTIDASE, PUTATIVE (AFU_ORTHOLOGUE AFUA_6G09600)-RELATED"/>
    <property type="match status" value="1"/>
</dbReference>
<dbReference type="CDD" id="cd05666">
    <property type="entry name" value="M20_Acy1-like"/>
    <property type="match status" value="1"/>
</dbReference>
<dbReference type="GO" id="GO:0016787">
    <property type="term" value="F:hydrolase activity"/>
    <property type="evidence" value="ECO:0007669"/>
    <property type="project" value="UniProtKB-KW"/>
</dbReference>
<dbReference type="InterPro" id="IPR036264">
    <property type="entry name" value="Bact_exopeptidase_dim_dom"/>
</dbReference>
<keyword evidence="3" id="KW-0479">Metal-binding</keyword>
<comment type="similarity">
    <text evidence="1">Belongs to the peptidase M20 family.</text>
</comment>
<dbReference type="Pfam" id="PF01546">
    <property type="entry name" value="Peptidase_M20"/>
    <property type="match status" value="1"/>
</dbReference>